<name>A0A375ECR2_9BURK</name>
<evidence type="ECO:0000313" key="3">
    <source>
        <dbReference type="EMBL" id="SPD49312.1"/>
    </source>
</evidence>
<dbReference type="AlphaFoldDB" id="A0A375ECR2"/>
<keyword evidence="3" id="KW-0614">Plasmid</keyword>
<dbReference type="EMBL" id="LT984809">
    <property type="protein sequence ID" value="SPD49312.1"/>
    <property type="molecule type" value="Genomic_DNA"/>
</dbReference>
<evidence type="ECO:0000313" key="1">
    <source>
        <dbReference type="EMBL" id="SOZ75217.1"/>
    </source>
</evidence>
<reference evidence="3 4" key="2">
    <citation type="submission" date="2018-01" db="EMBL/GenBank/DDBJ databases">
        <authorList>
            <person name="Gaut B.S."/>
            <person name="Morton B.R."/>
            <person name="Clegg M.T."/>
            <person name="Duvall M.R."/>
        </authorList>
    </citation>
    <scope>NUCLEOTIDE SEQUENCE [LARGE SCALE GENOMIC DNA]</scope>
    <source>
        <strain evidence="3">Cupriavidus taiwanensis STM 8555</strain>
        <plasmid evidence="3">I</plasmid>
    </source>
</reference>
<proteinExistence type="predicted"/>
<organism evidence="2 4">
    <name type="scientific">Cupriavidus taiwanensis</name>
    <dbReference type="NCBI Taxonomy" id="164546"/>
    <lineage>
        <taxon>Bacteria</taxon>
        <taxon>Pseudomonadati</taxon>
        <taxon>Pseudomonadota</taxon>
        <taxon>Betaproteobacteria</taxon>
        <taxon>Burkholderiales</taxon>
        <taxon>Burkholderiaceae</taxon>
        <taxon>Cupriavidus</taxon>
    </lineage>
</organism>
<evidence type="ECO:0000313" key="2">
    <source>
        <dbReference type="EMBL" id="SOZ75218.1"/>
    </source>
</evidence>
<reference evidence="2" key="1">
    <citation type="submission" date="2018-01" db="EMBL/GenBank/DDBJ databases">
        <authorList>
            <person name="Clerissi C."/>
        </authorList>
    </citation>
    <scope>NUCLEOTIDE SEQUENCE</scope>
    <source>
        <strain evidence="2">Cupriavidus taiwanensis STM 8556</strain>
    </source>
</reference>
<dbReference type="EMBL" id="OFTH01000052">
    <property type="protein sequence ID" value="SOZ75217.1"/>
    <property type="molecule type" value="Genomic_DNA"/>
</dbReference>
<evidence type="ECO:0000313" key="4">
    <source>
        <dbReference type="Proteomes" id="UP000256952"/>
    </source>
</evidence>
<geneLocation type="plasmid" evidence="3">
    <name>I</name>
</geneLocation>
<sequence>MYCEECGLKCRQVHETAGRRVRDLPLFEPSGAECAPDAALAETAALLMLRKEAEAIWGRDEED</sequence>
<accession>A0A375ECR2</accession>
<dbReference type="Proteomes" id="UP000256952">
    <property type="component" value="Unassembled WGS sequence"/>
</dbReference>
<dbReference type="EMBL" id="OFTH01000052">
    <property type="protein sequence ID" value="SOZ75218.1"/>
    <property type="molecule type" value="Genomic_DNA"/>
</dbReference>
<gene>
    <name evidence="3" type="ORF">CBM2612_P0657</name>
    <name evidence="1" type="ORF">CBM2613_U10119</name>
    <name evidence="2" type="ORF">CBM2613_U10120</name>
</gene>
<protein>
    <submittedName>
        <fullName evidence="2">Uncharacterized protein</fullName>
    </submittedName>
</protein>